<dbReference type="InterPro" id="IPR036942">
    <property type="entry name" value="Beta-barrel_TonB_sf"/>
</dbReference>
<dbReference type="PANTHER" id="PTHR30069">
    <property type="entry name" value="TONB-DEPENDENT OUTER MEMBRANE RECEPTOR"/>
    <property type="match status" value="1"/>
</dbReference>
<evidence type="ECO:0000256" key="8">
    <source>
        <dbReference type="ARBA" id="ARBA00023136"/>
    </source>
</evidence>
<evidence type="ECO:0000256" key="10">
    <source>
        <dbReference type="ARBA" id="ARBA00023237"/>
    </source>
</evidence>
<dbReference type="EMBL" id="QOVF01000007">
    <property type="protein sequence ID" value="KAA0691801.1"/>
    <property type="molecule type" value="Genomic_DNA"/>
</dbReference>
<dbReference type="PROSITE" id="PS52016">
    <property type="entry name" value="TONB_DEPENDENT_REC_3"/>
    <property type="match status" value="1"/>
</dbReference>
<keyword evidence="6" id="KW-0732">Signal</keyword>
<keyword evidence="9 15" id="KW-0675">Receptor</keyword>
<evidence type="ECO:0000313" key="16">
    <source>
        <dbReference type="Proteomes" id="UP000463138"/>
    </source>
</evidence>
<evidence type="ECO:0000256" key="1">
    <source>
        <dbReference type="ARBA" id="ARBA00004571"/>
    </source>
</evidence>
<dbReference type="InterPro" id="IPR000531">
    <property type="entry name" value="Beta-barrel_TonB"/>
</dbReference>
<dbReference type="PANTHER" id="PTHR30069:SF29">
    <property type="entry name" value="HEMOGLOBIN AND HEMOGLOBIN-HAPTOGLOBIN-BINDING PROTEIN 1-RELATED"/>
    <property type="match status" value="1"/>
</dbReference>
<dbReference type="InterPro" id="IPR012910">
    <property type="entry name" value="Plug_dom"/>
</dbReference>
<dbReference type="GO" id="GO:0044718">
    <property type="term" value="P:siderophore transmembrane transport"/>
    <property type="evidence" value="ECO:0007669"/>
    <property type="project" value="TreeGrafter"/>
</dbReference>
<evidence type="ECO:0000256" key="4">
    <source>
        <dbReference type="ARBA" id="ARBA00022452"/>
    </source>
</evidence>
<evidence type="ECO:0000259" key="13">
    <source>
        <dbReference type="Pfam" id="PF00593"/>
    </source>
</evidence>
<sequence length="685" mass="75061">MHCLSRSGFLACSICVAIHPVAYAEAQSDILRLPDQTVSASRQSDPTAPTLRDKRATFAAIPGGASIVDAETYKTGRSSTLQDALGLTAGVFVQPRFGAEEARLSIRGSGLQRTFHGRGLLLMQDGVPVNLADGSFDFQSIEPLASDHIEVMRGANAWRYGATNLGGAINFVSPTGKTAAPVDLRYEGGSFGYHRLYGAFAEDFGNWDGFVSLSHSEQDGYREHAQQENQRLFANLGGRINQRIATRFYLTHVDTDSALPGSLTLAQLRDDPRQANPGSVTGDNRRDFILNRLGNMTVLALDGGHSLELSSFYSEKSLFHPIFQVLDVDTEDMGVRLTHRWANDAGWRWSMGAEVVEGRNTDQRYINLGGQKGQRVNALHQTASNLNAFAELEVPVAERWAVIGGLAWMRQERDVDDRLQCNAFVTAVCVPQDESFNNTYRGELGRLGVRHDLAEGVQLFANISQSAEPPTFSELTGGQVISANDEQRANTLEVGMRWSGNSLELDLAAYRSEIRDELLALNDANGDPEGTVNADRTLHQGIELGGGLTLGKVVVRGQYLFNDFRFDDDPVYGSNRLAGVPRQFIKGEALWQQRGWYAGPTFEWVPSHYAVDHAETLYAEGYSTWGLKAGYRQRQGLGFFVEGRNLSDRSYVATTGVVADAGGADSAQFMPGDGRGLFAGLEWRL</sequence>
<evidence type="ECO:0000259" key="14">
    <source>
        <dbReference type="Pfam" id="PF07715"/>
    </source>
</evidence>
<dbReference type="AlphaFoldDB" id="A0A7V7GPR9"/>
<comment type="caution">
    <text evidence="15">The sequence shown here is derived from an EMBL/GenBank/DDBJ whole genome shotgun (WGS) entry which is preliminary data.</text>
</comment>
<keyword evidence="7 12" id="KW-0798">TonB box</keyword>
<evidence type="ECO:0000256" key="7">
    <source>
        <dbReference type="ARBA" id="ARBA00023077"/>
    </source>
</evidence>
<dbReference type="InterPro" id="IPR037066">
    <property type="entry name" value="Plug_dom_sf"/>
</dbReference>
<evidence type="ECO:0000256" key="6">
    <source>
        <dbReference type="ARBA" id="ARBA00022729"/>
    </source>
</evidence>
<dbReference type="Pfam" id="PF00593">
    <property type="entry name" value="TonB_dep_Rec_b-barrel"/>
    <property type="match status" value="1"/>
</dbReference>
<dbReference type="Pfam" id="PF07715">
    <property type="entry name" value="Plug"/>
    <property type="match status" value="1"/>
</dbReference>
<dbReference type="Proteomes" id="UP000463138">
    <property type="component" value="Unassembled WGS sequence"/>
</dbReference>
<feature type="domain" description="TonB-dependent receptor plug" evidence="14">
    <location>
        <begin position="61"/>
        <end position="168"/>
    </location>
</feature>
<keyword evidence="3 11" id="KW-0813">Transport</keyword>
<keyword evidence="10 11" id="KW-0998">Cell outer membrane</keyword>
<dbReference type="Gene3D" id="2.40.170.20">
    <property type="entry name" value="TonB-dependent receptor, beta-barrel domain"/>
    <property type="match status" value="1"/>
</dbReference>
<dbReference type="SUPFAM" id="SSF56935">
    <property type="entry name" value="Porins"/>
    <property type="match status" value="1"/>
</dbReference>
<comment type="similarity">
    <text evidence="2">Belongs to the TonB-dependent receptor family. Hemoglobin/haptoglobin binding protein subfamily.</text>
</comment>
<evidence type="ECO:0000313" key="15">
    <source>
        <dbReference type="EMBL" id="KAA0691801.1"/>
    </source>
</evidence>
<dbReference type="InterPro" id="IPR039426">
    <property type="entry name" value="TonB-dep_rcpt-like"/>
</dbReference>
<dbReference type="OrthoDB" id="9760620at2"/>
<evidence type="ECO:0000256" key="9">
    <source>
        <dbReference type="ARBA" id="ARBA00023170"/>
    </source>
</evidence>
<comment type="subcellular location">
    <subcellularLocation>
        <location evidence="1 11">Cell outer membrane</location>
        <topology evidence="1 11">Multi-pass membrane protein</topology>
    </subcellularLocation>
</comment>
<keyword evidence="16" id="KW-1185">Reference proteome</keyword>
<organism evidence="15 16">
    <name type="scientific">Halopseudomonas laoshanensis</name>
    <dbReference type="NCBI Taxonomy" id="2268758"/>
    <lineage>
        <taxon>Bacteria</taxon>
        <taxon>Pseudomonadati</taxon>
        <taxon>Pseudomonadota</taxon>
        <taxon>Gammaproteobacteria</taxon>
        <taxon>Pseudomonadales</taxon>
        <taxon>Pseudomonadaceae</taxon>
        <taxon>Halopseudomonas</taxon>
    </lineage>
</organism>
<reference evidence="15 16" key="1">
    <citation type="submission" date="2018-07" db="EMBL/GenBank/DDBJ databases">
        <title>Pseudomonas laoshanensis sp. nov., isolated from soil.</title>
        <authorList>
            <person name="Sun J."/>
            <person name="Yu L."/>
            <person name="Wang M."/>
            <person name="Zhang C."/>
        </authorList>
    </citation>
    <scope>NUCLEOTIDE SEQUENCE [LARGE SCALE GENOMIC DNA]</scope>
    <source>
        <strain evidence="15 16">Y22</strain>
    </source>
</reference>
<evidence type="ECO:0000256" key="3">
    <source>
        <dbReference type="ARBA" id="ARBA00022448"/>
    </source>
</evidence>
<dbReference type="GO" id="GO:0015344">
    <property type="term" value="F:siderophore uptake transmembrane transporter activity"/>
    <property type="evidence" value="ECO:0007669"/>
    <property type="project" value="TreeGrafter"/>
</dbReference>
<evidence type="ECO:0000256" key="11">
    <source>
        <dbReference type="PROSITE-ProRule" id="PRU01360"/>
    </source>
</evidence>
<dbReference type="GO" id="GO:0009279">
    <property type="term" value="C:cell outer membrane"/>
    <property type="evidence" value="ECO:0007669"/>
    <property type="project" value="UniProtKB-SubCell"/>
</dbReference>
<evidence type="ECO:0000256" key="12">
    <source>
        <dbReference type="RuleBase" id="RU003357"/>
    </source>
</evidence>
<name>A0A7V7GPR9_9GAMM</name>
<keyword evidence="5 11" id="KW-0812">Transmembrane</keyword>
<evidence type="ECO:0000256" key="5">
    <source>
        <dbReference type="ARBA" id="ARBA00022692"/>
    </source>
</evidence>
<keyword evidence="8 11" id="KW-0472">Membrane</keyword>
<evidence type="ECO:0000256" key="2">
    <source>
        <dbReference type="ARBA" id="ARBA00008143"/>
    </source>
</evidence>
<keyword evidence="4 11" id="KW-1134">Transmembrane beta strand</keyword>
<proteinExistence type="inferred from homology"/>
<accession>A0A7V7GPR9</accession>
<feature type="domain" description="TonB-dependent receptor-like beta-barrel" evidence="13">
    <location>
        <begin position="187"/>
        <end position="646"/>
    </location>
</feature>
<gene>
    <name evidence="15" type="ORF">DT594_16310</name>
</gene>
<dbReference type="Gene3D" id="2.170.130.10">
    <property type="entry name" value="TonB-dependent receptor, plug domain"/>
    <property type="match status" value="1"/>
</dbReference>
<protein>
    <submittedName>
        <fullName evidence="15">TonB-dependent receptor</fullName>
    </submittedName>
</protein>